<dbReference type="STRING" id="4846.A0A367IJM2"/>
<comment type="similarity">
    <text evidence="1">Belongs to the PET191 family.</text>
</comment>
<dbReference type="InterPro" id="IPR018793">
    <property type="entry name" value="Cyt_c_oxidase_assmbl_Pet191"/>
</dbReference>
<dbReference type="GO" id="GO:0033617">
    <property type="term" value="P:mitochondrial respiratory chain complex IV assembly"/>
    <property type="evidence" value="ECO:0007669"/>
    <property type="project" value="TreeGrafter"/>
</dbReference>
<protein>
    <recommendedName>
        <fullName evidence="5">Cytochrome c oxidase assembly factor 5</fullName>
    </recommendedName>
</protein>
<dbReference type="GO" id="GO:0005739">
    <property type="term" value="C:mitochondrion"/>
    <property type="evidence" value="ECO:0007669"/>
    <property type="project" value="TreeGrafter"/>
</dbReference>
<comment type="caution">
    <text evidence="3">The sequence shown here is derived from an EMBL/GenBank/DDBJ whole genome shotgun (WGS) entry which is preliminary data.</text>
</comment>
<evidence type="ECO:0000313" key="4">
    <source>
        <dbReference type="Proteomes" id="UP000253551"/>
    </source>
</evidence>
<dbReference type="Proteomes" id="UP000253551">
    <property type="component" value="Unassembled WGS sequence"/>
</dbReference>
<accession>A0A367IJM2</accession>
<evidence type="ECO:0000256" key="2">
    <source>
        <dbReference type="ARBA" id="ARBA00023157"/>
    </source>
</evidence>
<dbReference type="PANTHER" id="PTHR28627">
    <property type="entry name" value="CYTOCHROME C OXIDASE ASSEMBLY FACTOR 5"/>
    <property type="match status" value="1"/>
</dbReference>
<dbReference type="AlphaFoldDB" id="A0A367IJM2"/>
<reference evidence="3 4" key="1">
    <citation type="journal article" date="2018" name="G3 (Bethesda)">
        <title>Phylogenetic and Phylogenomic Definition of Rhizopus Species.</title>
        <authorList>
            <person name="Gryganskyi A.P."/>
            <person name="Golan J."/>
            <person name="Dolatabadi S."/>
            <person name="Mondo S."/>
            <person name="Robb S."/>
            <person name="Idnurm A."/>
            <person name="Muszewska A."/>
            <person name="Steczkiewicz K."/>
            <person name="Masonjones S."/>
            <person name="Liao H.L."/>
            <person name="Gajdeczka M.T."/>
            <person name="Anike F."/>
            <person name="Vuek A."/>
            <person name="Anishchenko I.M."/>
            <person name="Voigt K."/>
            <person name="de Hoog G.S."/>
            <person name="Smith M.E."/>
            <person name="Heitman J."/>
            <person name="Vilgalys R."/>
            <person name="Stajich J.E."/>
        </authorList>
    </citation>
    <scope>NUCLEOTIDE SEQUENCE [LARGE SCALE GENOMIC DNA]</scope>
    <source>
        <strain evidence="3 4">LSU 92-RS-03</strain>
    </source>
</reference>
<gene>
    <name evidence="3" type="ORF">CU098_006696</name>
</gene>
<name>A0A367IJM2_RHIST</name>
<sequence>MPSSCKEIRQELIDCMLKSKCVLKGNTIKECFQSEHKDDVPEECHSIRKSFAECRRGMIDPRMRFRGNKTQ</sequence>
<dbReference type="PANTHER" id="PTHR28627:SF1">
    <property type="entry name" value="CYTOCHROME C OXIDASE ASSEMBLY FACTOR 5"/>
    <property type="match status" value="1"/>
</dbReference>
<dbReference type="OrthoDB" id="282149at2759"/>
<evidence type="ECO:0008006" key="5">
    <source>
        <dbReference type="Google" id="ProtNLM"/>
    </source>
</evidence>
<keyword evidence="4" id="KW-1185">Reference proteome</keyword>
<organism evidence="3 4">
    <name type="scientific">Rhizopus stolonifer</name>
    <name type="common">Rhizopus nigricans</name>
    <dbReference type="NCBI Taxonomy" id="4846"/>
    <lineage>
        <taxon>Eukaryota</taxon>
        <taxon>Fungi</taxon>
        <taxon>Fungi incertae sedis</taxon>
        <taxon>Mucoromycota</taxon>
        <taxon>Mucoromycotina</taxon>
        <taxon>Mucoromycetes</taxon>
        <taxon>Mucorales</taxon>
        <taxon>Mucorineae</taxon>
        <taxon>Rhizopodaceae</taxon>
        <taxon>Rhizopus</taxon>
    </lineage>
</organism>
<evidence type="ECO:0000256" key="1">
    <source>
        <dbReference type="ARBA" id="ARBA00007785"/>
    </source>
</evidence>
<keyword evidence="2" id="KW-1015">Disulfide bond</keyword>
<evidence type="ECO:0000313" key="3">
    <source>
        <dbReference type="EMBL" id="RCH77872.1"/>
    </source>
</evidence>
<dbReference type="Pfam" id="PF10203">
    <property type="entry name" value="Pet191_N"/>
    <property type="match status" value="1"/>
</dbReference>
<proteinExistence type="inferred from homology"/>
<dbReference type="EMBL" id="PJQM01007660">
    <property type="protein sequence ID" value="RCH77872.1"/>
    <property type="molecule type" value="Genomic_DNA"/>
</dbReference>